<proteinExistence type="predicted"/>
<evidence type="ECO:0000313" key="1">
    <source>
        <dbReference type="EMBL" id="KAL2838222.1"/>
    </source>
</evidence>
<accession>A0ABR4JDW0</accession>
<protein>
    <submittedName>
        <fullName evidence="1">Uncharacterized protein</fullName>
    </submittedName>
</protein>
<dbReference type="Proteomes" id="UP001610444">
    <property type="component" value="Unassembled WGS sequence"/>
</dbReference>
<evidence type="ECO:0000313" key="2">
    <source>
        <dbReference type="Proteomes" id="UP001610444"/>
    </source>
</evidence>
<sequence>MDSTTSTDTQRNESVPVTNLLVDFLGEAPFAQSLIELSSYRDIASLMCTGRIIYQVLSKYIGVISHGAISQPQIAAQGENRFASYTINQWDPSFSPMVVTWAGGDIELSKEDLEIALFLLLRVSRSVRMLRFYQVRLLSVNLIKCTRLQDFHRLKELVIDQCFPHTLHDFGLATDFKSSLLDLNLATDLHFRVDFRPYVGEGYMHPYSKTGVTAGFGYVFKSVLFLARSHPSLLANNTLVRSWIVRQMIANSRYLNQNLVGLENVLARIGHAGYYCSDDLTDLVREHVLLYENSFDDEANYAKPFVCDRCSYRLPGACFAKNQRNQTQSNISNICGECVVQEELKQAIRKTMSEEDQDFLKFQEDASYRATRESVNKAVPPPVAEDDKTEPDLAHIEKIELVKMREYSVFNHRKLQQSRRLLTYAQSPTLLEVFIQMFGTDPSAKIDRLPRLAQQPAFVSTHWICLSPMSEERDETGALVLPTTGYHHASIHTRENTPMAIQIYFETQEADALSQTWLSVPTGFHLGDSEHSEDETGNDDADSFDLMGDAKTTSTFLVPGTTLVPTTEEPDHTISVLTAIFASDSDEADSIATELLVNATSVINAIEPAAAVPEPERQHIIPYASAVTAHPGRNHEDLEIVQLVEDEVDILAVLDALTPQQSLAVVPPPPDNQSSPVLAATIGSIAEANTSLNTSVPGSQSSEILEKDAGWLEERMAQMYFLPDALLGEIEGASDDGVTFW</sequence>
<organism evidence="1 2">
    <name type="scientific">Aspergillus pseudodeflectus</name>
    <dbReference type="NCBI Taxonomy" id="176178"/>
    <lineage>
        <taxon>Eukaryota</taxon>
        <taxon>Fungi</taxon>
        <taxon>Dikarya</taxon>
        <taxon>Ascomycota</taxon>
        <taxon>Pezizomycotina</taxon>
        <taxon>Eurotiomycetes</taxon>
        <taxon>Eurotiomycetidae</taxon>
        <taxon>Eurotiales</taxon>
        <taxon>Aspergillaceae</taxon>
        <taxon>Aspergillus</taxon>
        <taxon>Aspergillus subgen. Nidulantes</taxon>
    </lineage>
</organism>
<dbReference type="EMBL" id="JBFXLR010000087">
    <property type="protein sequence ID" value="KAL2838222.1"/>
    <property type="molecule type" value="Genomic_DNA"/>
</dbReference>
<dbReference type="GeneID" id="98162428"/>
<keyword evidence="2" id="KW-1185">Reference proteome</keyword>
<gene>
    <name evidence="1" type="ORF">BJX68DRAFT_272715</name>
</gene>
<comment type="caution">
    <text evidence="1">The sequence shown here is derived from an EMBL/GenBank/DDBJ whole genome shotgun (WGS) entry which is preliminary data.</text>
</comment>
<reference evidence="1 2" key="1">
    <citation type="submission" date="2024-07" db="EMBL/GenBank/DDBJ databases">
        <title>Section-level genome sequencing and comparative genomics of Aspergillus sections Usti and Cavernicolus.</title>
        <authorList>
            <consortium name="Lawrence Berkeley National Laboratory"/>
            <person name="Nybo J.L."/>
            <person name="Vesth T.C."/>
            <person name="Theobald S."/>
            <person name="Frisvad J.C."/>
            <person name="Larsen T.O."/>
            <person name="Kjaerboelling I."/>
            <person name="Rothschild-Mancinelli K."/>
            <person name="Lyhne E.K."/>
            <person name="Kogle M.E."/>
            <person name="Barry K."/>
            <person name="Clum A."/>
            <person name="Na H."/>
            <person name="Ledsgaard L."/>
            <person name="Lin J."/>
            <person name="Lipzen A."/>
            <person name="Kuo A."/>
            <person name="Riley R."/>
            <person name="Mondo S."/>
            <person name="LaButti K."/>
            <person name="Haridas S."/>
            <person name="Pangalinan J."/>
            <person name="Salamov A.A."/>
            <person name="Simmons B.A."/>
            <person name="Magnuson J.K."/>
            <person name="Chen J."/>
            <person name="Drula E."/>
            <person name="Henrissat B."/>
            <person name="Wiebenga A."/>
            <person name="Lubbers R.J."/>
            <person name="Gomes A.C."/>
            <person name="Macurrencykelacurrency M.R."/>
            <person name="Stajich J."/>
            <person name="Grigoriev I.V."/>
            <person name="Mortensen U.H."/>
            <person name="De vries R.P."/>
            <person name="Baker S.E."/>
            <person name="Andersen M.R."/>
        </authorList>
    </citation>
    <scope>NUCLEOTIDE SEQUENCE [LARGE SCALE GENOMIC DNA]</scope>
    <source>
        <strain evidence="1 2">CBS 756.74</strain>
    </source>
</reference>
<name>A0ABR4JDW0_9EURO</name>
<dbReference type="RefSeq" id="XP_070892920.1">
    <property type="nucleotide sequence ID" value="XM_071047264.1"/>
</dbReference>